<dbReference type="InterPro" id="IPR053106">
    <property type="entry name" value="Plant_Male-Germline_Reg_TFs"/>
</dbReference>
<dbReference type="Proteomes" id="UP000436088">
    <property type="component" value="Unassembled WGS sequence"/>
</dbReference>
<proteinExistence type="predicted"/>
<dbReference type="AlphaFoldDB" id="A0A6A3AFF5"/>
<dbReference type="PANTHER" id="PTHR47996:SF3">
    <property type="entry name" value="TRANSCRIPTION FACTOR DUO1"/>
    <property type="match status" value="1"/>
</dbReference>
<dbReference type="PANTHER" id="PTHR47996">
    <property type="entry name" value="TRANSCRIPTION FACTOR DUO1"/>
    <property type="match status" value="1"/>
</dbReference>
<protein>
    <recommendedName>
        <fullName evidence="4">HTH myb-type domain-containing protein</fullName>
    </recommendedName>
</protein>
<dbReference type="EMBL" id="VEPZ02001006">
    <property type="protein sequence ID" value="KAE8702768.1"/>
    <property type="molecule type" value="Genomic_DNA"/>
</dbReference>
<organism evidence="2 3">
    <name type="scientific">Hibiscus syriacus</name>
    <name type="common">Rose of Sharon</name>
    <dbReference type="NCBI Taxonomy" id="106335"/>
    <lineage>
        <taxon>Eukaryota</taxon>
        <taxon>Viridiplantae</taxon>
        <taxon>Streptophyta</taxon>
        <taxon>Embryophyta</taxon>
        <taxon>Tracheophyta</taxon>
        <taxon>Spermatophyta</taxon>
        <taxon>Magnoliopsida</taxon>
        <taxon>eudicotyledons</taxon>
        <taxon>Gunneridae</taxon>
        <taxon>Pentapetalae</taxon>
        <taxon>rosids</taxon>
        <taxon>malvids</taxon>
        <taxon>Malvales</taxon>
        <taxon>Malvaceae</taxon>
        <taxon>Malvoideae</taxon>
        <taxon>Hibiscus</taxon>
    </lineage>
</organism>
<dbReference type="InterPro" id="IPR009057">
    <property type="entry name" value="Homeodomain-like_sf"/>
</dbReference>
<evidence type="ECO:0000313" key="3">
    <source>
        <dbReference type="Proteomes" id="UP000436088"/>
    </source>
</evidence>
<comment type="caution">
    <text evidence="2">The sequence shown here is derived from an EMBL/GenBank/DDBJ whole genome shotgun (WGS) entry which is preliminary data.</text>
</comment>
<evidence type="ECO:0000313" key="2">
    <source>
        <dbReference type="EMBL" id="KAE8702768.1"/>
    </source>
</evidence>
<feature type="compositionally biased region" description="Basic and acidic residues" evidence="1">
    <location>
        <begin position="1"/>
        <end position="10"/>
    </location>
</feature>
<dbReference type="SUPFAM" id="SSF46689">
    <property type="entry name" value="Homeodomain-like"/>
    <property type="match status" value="1"/>
</dbReference>
<feature type="region of interest" description="Disordered" evidence="1">
    <location>
        <begin position="1"/>
        <end position="33"/>
    </location>
</feature>
<sequence length="106" mass="12447">MEGKRVEKSQIRKGPWNARKRPSANQPCQDVRPPRLELHSIQGLLQRTGKSCRLRWVTNLDPLEEWCKFTADEERVVIELQAQFGNKLLDHKLDPLWEPKPKPKLN</sequence>
<gene>
    <name evidence="2" type="ORF">F3Y22_tig00110481pilonHSYRG00016</name>
</gene>
<keyword evidence="3" id="KW-1185">Reference proteome</keyword>
<accession>A0A6A3AFF5</accession>
<reference evidence="2" key="1">
    <citation type="submission" date="2019-09" db="EMBL/GenBank/DDBJ databases">
        <title>Draft genome information of white flower Hibiscus syriacus.</title>
        <authorList>
            <person name="Kim Y.-M."/>
        </authorList>
    </citation>
    <scope>NUCLEOTIDE SEQUENCE [LARGE SCALE GENOMIC DNA]</scope>
    <source>
        <strain evidence="2">YM2019G1</strain>
    </source>
</reference>
<evidence type="ECO:0000256" key="1">
    <source>
        <dbReference type="SAM" id="MobiDB-lite"/>
    </source>
</evidence>
<name>A0A6A3AFF5_HIBSY</name>
<evidence type="ECO:0008006" key="4">
    <source>
        <dbReference type="Google" id="ProtNLM"/>
    </source>
</evidence>